<dbReference type="SMART" id="SM00448">
    <property type="entry name" value="REC"/>
    <property type="match status" value="1"/>
</dbReference>
<protein>
    <submittedName>
        <fullName evidence="11">Luminescence regulatory protein LuxO</fullName>
    </submittedName>
</protein>
<dbReference type="EMBL" id="LT960614">
    <property type="protein sequence ID" value="SON54617.1"/>
    <property type="molecule type" value="Genomic_DNA"/>
</dbReference>
<dbReference type="PANTHER" id="PTHR32071">
    <property type="entry name" value="TRANSCRIPTIONAL REGULATORY PROTEIN"/>
    <property type="match status" value="1"/>
</dbReference>
<evidence type="ECO:0000313" key="12">
    <source>
        <dbReference type="Proteomes" id="UP000223606"/>
    </source>
</evidence>
<dbReference type="CDD" id="cd00009">
    <property type="entry name" value="AAA"/>
    <property type="match status" value="1"/>
</dbReference>
<dbReference type="GO" id="GO:0005524">
    <property type="term" value="F:ATP binding"/>
    <property type="evidence" value="ECO:0007669"/>
    <property type="project" value="UniProtKB-KW"/>
</dbReference>
<dbReference type="SUPFAM" id="SSF46689">
    <property type="entry name" value="Homeodomain-like"/>
    <property type="match status" value="1"/>
</dbReference>
<dbReference type="InterPro" id="IPR025943">
    <property type="entry name" value="Sigma_54_int_dom_ATP-bd_2"/>
</dbReference>
<dbReference type="Gene3D" id="3.40.50.300">
    <property type="entry name" value="P-loop containing nucleotide triphosphate hydrolases"/>
    <property type="match status" value="1"/>
</dbReference>
<dbReference type="Pfam" id="PF02954">
    <property type="entry name" value="HTH_8"/>
    <property type="match status" value="1"/>
</dbReference>
<feature type="modified residue" description="4-aspartylphosphate" evidence="8">
    <location>
        <position position="64"/>
    </location>
</feature>
<evidence type="ECO:0000256" key="7">
    <source>
        <dbReference type="ARBA" id="ARBA00023163"/>
    </source>
</evidence>
<dbReference type="Gene3D" id="3.40.50.2300">
    <property type="match status" value="1"/>
</dbReference>
<accession>A0A2C9D2Q7</accession>
<dbReference type="PROSITE" id="PS00676">
    <property type="entry name" value="SIGMA54_INTERACT_2"/>
    <property type="match status" value="1"/>
</dbReference>
<dbReference type="InterPro" id="IPR009057">
    <property type="entry name" value="Homeodomain-like_sf"/>
</dbReference>
<name>A0A2C9D2Q7_9HYPH</name>
<keyword evidence="5" id="KW-0238">DNA-binding</keyword>
<dbReference type="InterPro" id="IPR002078">
    <property type="entry name" value="Sigma_54_int"/>
</dbReference>
<dbReference type="SUPFAM" id="SSF52540">
    <property type="entry name" value="P-loop containing nucleoside triphosphate hydrolases"/>
    <property type="match status" value="1"/>
</dbReference>
<dbReference type="SMART" id="SM00382">
    <property type="entry name" value="AAA"/>
    <property type="match status" value="1"/>
</dbReference>
<keyword evidence="1" id="KW-0547">Nucleotide-binding</keyword>
<dbReference type="PROSITE" id="PS00688">
    <property type="entry name" value="SIGMA54_INTERACT_3"/>
    <property type="match status" value="1"/>
</dbReference>
<keyword evidence="4" id="KW-0805">Transcription regulation</keyword>
<dbReference type="InterPro" id="IPR025944">
    <property type="entry name" value="Sigma_54_int_dom_CS"/>
</dbReference>
<keyword evidence="8" id="KW-0597">Phosphoprotein</keyword>
<proteinExistence type="predicted"/>
<evidence type="ECO:0000256" key="8">
    <source>
        <dbReference type="PROSITE-ProRule" id="PRU00169"/>
    </source>
</evidence>
<dbReference type="Proteomes" id="UP000223606">
    <property type="component" value="Chromosome 1"/>
</dbReference>
<sequence>MGVSIRPSSALRVLLVDSDPEARNILKRALEQRIARPLMILETASPETARLMLAEQNFDVLTLDLDTIGGPSGYPEFHTLARSSLTYVCGEASRVIEAVAVVRAGAADYVEKPLDGTAFARRIERQFVVAEAITVAECNGLVGRSARMRTLFDQIARVAPASAPVFISGETGTGKELCARAIHSKSRRREGPFVVVDCASLGRDDLMMALAGSDGTGALFRANGGSLLLDEVGGLDPAVQAMLVRFIESGEVVGLNGEVLPQRLDVRLLATTEHLPEALIQTGTMRADLFYRLNVLTMRLPALRERPEDIGPIAEAVLKRCAEQGGTAFSRFAPSAEKAISSYAWPGNVRELENLIHRIAMLNDGEVITAEMLSNAGLGLHRTSTTASITPIRSGATGEVAEKAQTPAAARVKPLWMTEAEVIEEAIEAFDGNIARAAAALEISPSTIYRKRRSVAQSAKDLLPQVRFG</sequence>
<evidence type="ECO:0000259" key="10">
    <source>
        <dbReference type="PROSITE" id="PS50110"/>
    </source>
</evidence>
<dbReference type="OrthoDB" id="9802388at2"/>
<dbReference type="InterPro" id="IPR027417">
    <property type="entry name" value="P-loop_NTPase"/>
</dbReference>
<dbReference type="Pfam" id="PF00072">
    <property type="entry name" value="Response_reg"/>
    <property type="match status" value="1"/>
</dbReference>
<dbReference type="PANTHER" id="PTHR32071:SF14">
    <property type="entry name" value="TRANSCRIPTIONAL REGULATORY PROTEIN RTCR"/>
    <property type="match status" value="1"/>
</dbReference>
<dbReference type="GO" id="GO:0006355">
    <property type="term" value="P:regulation of DNA-templated transcription"/>
    <property type="evidence" value="ECO:0007669"/>
    <property type="project" value="InterPro"/>
</dbReference>
<dbReference type="InterPro" id="IPR058031">
    <property type="entry name" value="AAA_lid_NorR"/>
</dbReference>
<dbReference type="InterPro" id="IPR003593">
    <property type="entry name" value="AAA+_ATPase"/>
</dbReference>
<dbReference type="GO" id="GO:0000160">
    <property type="term" value="P:phosphorelay signal transduction system"/>
    <property type="evidence" value="ECO:0007669"/>
    <property type="project" value="UniProtKB-KW"/>
</dbReference>
<dbReference type="PROSITE" id="PS50110">
    <property type="entry name" value="RESPONSE_REGULATORY"/>
    <property type="match status" value="1"/>
</dbReference>
<keyword evidence="12" id="KW-1185">Reference proteome</keyword>
<keyword evidence="7" id="KW-0804">Transcription</keyword>
<organism evidence="11 12">
    <name type="scientific">Hartmannibacter diazotrophicus</name>
    <dbReference type="NCBI Taxonomy" id="1482074"/>
    <lineage>
        <taxon>Bacteria</taxon>
        <taxon>Pseudomonadati</taxon>
        <taxon>Pseudomonadota</taxon>
        <taxon>Alphaproteobacteria</taxon>
        <taxon>Hyphomicrobiales</taxon>
        <taxon>Pleomorphomonadaceae</taxon>
        <taxon>Hartmannibacter</taxon>
    </lineage>
</organism>
<dbReference type="Pfam" id="PF25601">
    <property type="entry name" value="AAA_lid_14"/>
    <property type="match status" value="1"/>
</dbReference>
<dbReference type="PROSITE" id="PS50045">
    <property type="entry name" value="SIGMA54_INTERACT_4"/>
    <property type="match status" value="1"/>
</dbReference>
<gene>
    <name evidence="11" type="primary">luxO</name>
    <name evidence="11" type="ORF">HDIA_1076</name>
</gene>
<evidence type="ECO:0000256" key="3">
    <source>
        <dbReference type="ARBA" id="ARBA00023012"/>
    </source>
</evidence>
<evidence type="ECO:0000256" key="4">
    <source>
        <dbReference type="ARBA" id="ARBA00023015"/>
    </source>
</evidence>
<reference evidence="12" key="1">
    <citation type="submission" date="2017-09" db="EMBL/GenBank/DDBJ databases">
        <title>Genome sequence of Nannocystis excedens DSM 71.</title>
        <authorList>
            <person name="Blom J."/>
        </authorList>
    </citation>
    <scope>NUCLEOTIDE SEQUENCE [LARGE SCALE GENOMIC DNA]</scope>
    <source>
        <strain evidence="12">type strain: E19</strain>
    </source>
</reference>
<dbReference type="Gene3D" id="1.10.8.60">
    <property type="match status" value="1"/>
</dbReference>
<dbReference type="Pfam" id="PF00158">
    <property type="entry name" value="Sigma54_activat"/>
    <property type="match status" value="1"/>
</dbReference>
<dbReference type="InterPro" id="IPR011006">
    <property type="entry name" value="CheY-like_superfamily"/>
</dbReference>
<keyword evidence="3" id="KW-0902">Two-component regulatory system</keyword>
<keyword evidence="2" id="KW-0067">ATP-binding</keyword>
<dbReference type="AlphaFoldDB" id="A0A2C9D2Q7"/>
<dbReference type="Gene3D" id="1.10.10.60">
    <property type="entry name" value="Homeodomain-like"/>
    <property type="match status" value="1"/>
</dbReference>
<feature type="domain" description="Sigma-54 factor interaction" evidence="9">
    <location>
        <begin position="141"/>
        <end position="361"/>
    </location>
</feature>
<dbReference type="GO" id="GO:0043565">
    <property type="term" value="F:sequence-specific DNA binding"/>
    <property type="evidence" value="ECO:0007669"/>
    <property type="project" value="InterPro"/>
</dbReference>
<evidence type="ECO:0000256" key="2">
    <source>
        <dbReference type="ARBA" id="ARBA00022840"/>
    </source>
</evidence>
<dbReference type="KEGG" id="hdi:HDIA_1076"/>
<evidence type="ECO:0000259" key="9">
    <source>
        <dbReference type="PROSITE" id="PS50045"/>
    </source>
</evidence>
<dbReference type="InterPro" id="IPR002197">
    <property type="entry name" value="HTH_Fis"/>
</dbReference>
<dbReference type="SUPFAM" id="SSF52172">
    <property type="entry name" value="CheY-like"/>
    <property type="match status" value="1"/>
</dbReference>
<dbReference type="RefSeq" id="WP_099555083.1">
    <property type="nucleotide sequence ID" value="NZ_LT960614.1"/>
</dbReference>
<evidence type="ECO:0000256" key="1">
    <source>
        <dbReference type="ARBA" id="ARBA00022741"/>
    </source>
</evidence>
<feature type="domain" description="Response regulatory" evidence="10">
    <location>
        <begin position="12"/>
        <end position="127"/>
    </location>
</feature>
<evidence type="ECO:0000256" key="6">
    <source>
        <dbReference type="ARBA" id="ARBA00023159"/>
    </source>
</evidence>
<evidence type="ECO:0000256" key="5">
    <source>
        <dbReference type="ARBA" id="ARBA00023125"/>
    </source>
</evidence>
<dbReference type="InterPro" id="IPR001789">
    <property type="entry name" value="Sig_transdc_resp-reg_receiver"/>
</dbReference>
<keyword evidence="6" id="KW-0010">Activator</keyword>
<evidence type="ECO:0000313" key="11">
    <source>
        <dbReference type="EMBL" id="SON54617.1"/>
    </source>
</evidence>